<proteinExistence type="predicted"/>
<evidence type="ECO:0000256" key="1">
    <source>
        <dbReference type="ARBA" id="ARBA00022801"/>
    </source>
</evidence>
<evidence type="ECO:0000256" key="3">
    <source>
        <dbReference type="SAM" id="Phobius"/>
    </source>
</evidence>
<organism evidence="4 5">
    <name type="scientific">Pseudonocardia benzenivorans</name>
    <dbReference type="NCBI Taxonomy" id="228005"/>
    <lineage>
        <taxon>Bacteria</taxon>
        <taxon>Bacillati</taxon>
        <taxon>Actinomycetota</taxon>
        <taxon>Actinomycetes</taxon>
        <taxon>Pseudonocardiales</taxon>
        <taxon>Pseudonocardiaceae</taxon>
        <taxon>Pseudonocardia</taxon>
    </lineage>
</organism>
<evidence type="ECO:0000313" key="5">
    <source>
        <dbReference type="Proteomes" id="UP001597182"/>
    </source>
</evidence>
<evidence type="ECO:0000313" key="4">
    <source>
        <dbReference type="EMBL" id="MFD1233986.1"/>
    </source>
</evidence>
<gene>
    <name evidence="4" type="ORF">ACFQ34_11885</name>
</gene>
<feature type="region of interest" description="Disordered" evidence="2">
    <location>
        <begin position="1"/>
        <end position="21"/>
    </location>
</feature>
<keyword evidence="3" id="KW-0812">Transmembrane</keyword>
<comment type="caution">
    <text evidence="4">The sequence shown here is derived from an EMBL/GenBank/DDBJ whole genome shotgun (WGS) entry which is preliminary data.</text>
</comment>
<keyword evidence="1" id="KW-0378">Hydrolase</keyword>
<dbReference type="InterPro" id="IPR042001">
    <property type="entry name" value="Sortase_F"/>
</dbReference>
<keyword evidence="3" id="KW-0472">Membrane</keyword>
<feature type="transmembrane region" description="Helical" evidence="3">
    <location>
        <begin position="30"/>
        <end position="49"/>
    </location>
</feature>
<dbReference type="InterPro" id="IPR023365">
    <property type="entry name" value="Sortase_dom-sf"/>
</dbReference>
<dbReference type="SUPFAM" id="SSF63817">
    <property type="entry name" value="Sortase"/>
    <property type="match status" value="1"/>
</dbReference>
<keyword evidence="3" id="KW-1133">Transmembrane helix</keyword>
<dbReference type="Pfam" id="PF04203">
    <property type="entry name" value="Sortase"/>
    <property type="match status" value="1"/>
</dbReference>
<dbReference type="CDD" id="cd05829">
    <property type="entry name" value="Sortase_F"/>
    <property type="match status" value="1"/>
</dbReference>
<name>A0ABW3VFD9_9PSEU</name>
<dbReference type="RefSeq" id="WP_103379761.1">
    <property type="nucleotide sequence ID" value="NZ_BAABKS010000015.1"/>
</dbReference>
<dbReference type="Proteomes" id="UP001597182">
    <property type="component" value="Unassembled WGS sequence"/>
</dbReference>
<protein>
    <submittedName>
        <fullName evidence="4">Class F sortase</fullName>
    </submittedName>
</protein>
<evidence type="ECO:0000256" key="2">
    <source>
        <dbReference type="SAM" id="MobiDB-lite"/>
    </source>
</evidence>
<sequence length="226" mass="23100">MTAPAAGLDSPGDDTARSGHARGGVRRWRVLAGVLGAVCVLAGVLLLVARPAHDVGTVPVAAPVAGVPVAPGVVPATVTIRGVDTPVVPVSTAPDGSLTLPEHPTTVGWWSPGALPGSATGSVVLAGHVDSRVAGLGAFAVLRDLRVGERVTVRGADGRDVGYEVVARRVYRKAELPSGTFARDGAPRLVLITCGGRFDPVARSYDDNVVVFATPAQTREWQAQAS</sequence>
<reference evidence="5" key="1">
    <citation type="journal article" date="2019" name="Int. J. Syst. Evol. Microbiol.">
        <title>The Global Catalogue of Microorganisms (GCM) 10K type strain sequencing project: providing services to taxonomists for standard genome sequencing and annotation.</title>
        <authorList>
            <consortium name="The Broad Institute Genomics Platform"/>
            <consortium name="The Broad Institute Genome Sequencing Center for Infectious Disease"/>
            <person name="Wu L."/>
            <person name="Ma J."/>
        </authorList>
    </citation>
    <scope>NUCLEOTIDE SEQUENCE [LARGE SCALE GENOMIC DNA]</scope>
    <source>
        <strain evidence="5">CCUG 49018</strain>
    </source>
</reference>
<dbReference type="InterPro" id="IPR005754">
    <property type="entry name" value="Sortase"/>
</dbReference>
<dbReference type="EMBL" id="JBHTMB010000097">
    <property type="protein sequence ID" value="MFD1233986.1"/>
    <property type="molecule type" value="Genomic_DNA"/>
</dbReference>
<keyword evidence="5" id="KW-1185">Reference proteome</keyword>
<dbReference type="Gene3D" id="2.40.260.10">
    <property type="entry name" value="Sortase"/>
    <property type="match status" value="1"/>
</dbReference>
<accession>A0ABW3VFD9</accession>